<keyword evidence="3 9" id="KW-0813">Transport</keyword>
<dbReference type="InterPro" id="IPR000015">
    <property type="entry name" value="Fimb_usher"/>
</dbReference>
<feature type="domain" description="PapC-like C-terminal" evidence="11">
    <location>
        <begin position="743"/>
        <end position="797"/>
    </location>
</feature>
<evidence type="ECO:0000313" key="13">
    <source>
        <dbReference type="EMBL" id="KMT55008.1"/>
    </source>
</evidence>
<evidence type="ECO:0000256" key="7">
    <source>
        <dbReference type="ARBA" id="ARBA00023136"/>
    </source>
</evidence>
<dbReference type="Pfam" id="PF00577">
    <property type="entry name" value="Usher"/>
    <property type="match status" value="1"/>
</dbReference>
<evidence type="ECO:0000256" key="3">
    <source>
        <dbReference type="ARBA" id="ARBA00022448"/>
    </source>
</evidence>
<evidence type="ECO:0000256" key="10">
    <source>
        <dbReference type="SAM" id="MobiDB-lite"/>
    </source>
</evidence>
<accession>A0A0J8G2X3</accession>
<dbReference type="GO" id="GO:0009279">
    <property type="term" value="C:cell outer membrane"/>
    <property type="evidence" value="ECO:0007669"/>
    <property type="project" value="UniProtKB-SubCell"/>
</dbReference>
<dbReference type="GO" id="GO:0015473">
    <property type="term" value="F:fimbrial usher porin activity"/>
    <property type="evidence" value="ECO:0007669"/>
    <property type="project" value="InterPro"/>
</dbReference>
<dbReference type="SUPFAM" id="SSF141729">
    <property type="entry name" value="FimD N-terminal domain-like"/>
    <property type="match status" value="1"/>
</dbReference>
<dbReference type="InterPro" id="IPR037224">
    <property type="entry name" value="PapC_N_sf"/>
</dbReference>
<evidence type="ECO:0000259" key="11">
    <source>
        <dbReference type="Pfam" id="PF13953"/>
    </source>
</evidence>
<feature type="region of interest" description="Disordered" evidence="10">
    <location>
        <begin position="464"/>
        <end position="485"/>
    </location>
</feature>
<dbReference type="InterPro" id="IPR042186">
    <property type="entry name" value="FimD_plug_dom"/>
</dbReference>
<keyword evidence="9" id="KW-1029">Fimbrium biogenesis</keyword>
<evidence type="ECO:0000313" key="14">
    <source>
        <dbReference type="Proteomes" id="UP000037551"/>
    </source>
</evidence>
<dbReference type="EMBL" id="LFMW01000007">
    <property type="protein sequence ID" value="KMT55008.1"/>
    <property type="molecule type" value="Genomic_DNA"/>
</dbReference>
<dbReference type="Gene3D" id="2.60.40.2070">
    <property type="match status" value="1"/>
</dbReference>
<keyword evidence="7 9" id="KW-0472">Membrane</keyword>
<keyword evidence="8 9" id="KW-0998">Cell outer membrane</keyword>
<comment type="subcellular location">
    <subcellularLocation>
        <location evidence="1 9">Cell outer membrane</location>
        <topology evidence="1 9">Multi-pass membrane protein</topology>
    </subcellularLocation>
</comment>
<feature type="domain" description="PapC N-terminal" evidence="12">
    <location>
        <begin position="52"/>
        <end position="181"/>
    </location>
</feature>
<evidence type="ECO:0000256" key="6">
    <source>
        <dbReference type="ARBA" id="ARBA00022729"/>
    </source>
</evidence>
<dbReference type="AlphaFoldDB" id="A0A0J8G2X3"/>
<keyword evidence="4" id="KW-1134">Transmembrane beta strand</keyword>
<gene>
    <name evidence="13" type="ORF">ACR52_10555</name>
</gene>
<dbReference type="Proteomes" id="UP000037551">
    <property type="component" value="Unassembled WGS sequence"/>
</dbReference>
<dbReference type="InterPro" id="IPR018030">
    <property type="entry name" value="Fimbrial_membr_usher_CS"/>
</dbReference>
<dbReference type="InterPro" id="IPR043142">
    <property type="entry name" value="PapC-like_C_sf"/>
</dbReference>
<dbReference type="Gene3D" id="2.60.40.2610">
    <property type="entry name" value="Outer membrane usher protein FimD, plug domain"/>
    <property type="match status" value="1"/>
</dbReference>
<evidence type="ECO:0000256" key="9">
    <source>
        <dbReference type="RuleBase" id="RU003884"/>
    </source>
</evidence>
<keyword evidence="6" id="KW-0732">Signal</keyword>
<dbReference type="InterPro" id="IPR025885">
    <property type="entry name" value="PapC_N"/>
</dbReference>
<dbReference type="STRING" id="1674920.ACR52_10555"/>
<dbReference type="PROSITE" id="PS01151">
    <property type="entry name" value="FIMBRIAL_USHER"/>
    <property type="match status" value="1"/>
</dbReference>
<evidence type="ECO:0000256" key="5">
    <source>
        <dbReference type="ARBA" id="ARBA00022692"/>
    </source>
</evidence>
<proteinExistence type="inferred from homology"/>
<dbReference type="Gene3D" id="2.60.40.3110">
    <property type="match status" value="1"/>
</dbReference>
<protein>
    <submittedName>
        <fullName evidence="13">Outer membrane usher protein</fullName>
    </submittedName>
</protein>
<comment type="similarity">
    <text evidence="2 9">Belongs to the fimbrial export usher family.</text>
</comment>
<organism evidence="13 14">
    <name type="scientific">Pseudomonas fildesensis</name>
    <dbReference type="NCBI Taxonomy" id="1674920"/>
    <lineage>
        <taxon>Bacteria</taxon>
        <taxon>Pseudomonadati</taxon>
        <taxon>Pseudomonadota</taxon>
        <taxon>Gammaproteobacteria</taxon>
        <taxon>Pseudomonadales</taxon>
        <taxon>Pseudomonadaceae</taxon>
        <taxon>Pseudomonas</taxon>
    </lineage>
</organism>
<keyword evidence="5 9" id="KW-0812">Transmembrane</keyword>
<comment type="caution">
    <text evidence="13">The sequence shown here is derived from an EMBL/GenBank/DDBJ whole genome shotgun (WGS) entry which is preliminary data.</text>
</comment>
<evidence type="ECO:0000256" key="4">
    <source>
        <dbReference type="ARBA" id="ARBA00022452"/>
    </source>
</evidence>
<evidence type="ECO:0000259" key="12">
    <source>
        <dbReference type="Pfam" id="PF13954"/>
    </source>
</evidence>
<keyword evidence="14" id="KW-1185">Reference proteome</keyword>
<dbReference type="PANTHER" id="PTHR30451">
    <property type="entry name" value="OUTER MEMBRANE USHER PROTEIN"/>
    <property type="match status" value="1"/>
</dbReference>
<dbReference type="Pfam" id="PF13954">
    <property type="entry name" value="PapC_N"/>
    <property type="match status" value="1"/>
</dbReference>
<name>A0A0J8G2X3_9PSED</name>
<dbReference type="GO" id="GO:0009297">
    <property type="term" value="P:pilus assembly"/>
    <property type="evidence" value="ECO:0007669"/>
    <property type="project" value="InterPro"/>
</dbReference>
<evidence type="ECO:0000256" key="1">
    <source>
        <dbReference type="ARBA" id="ARBA00004571"/>
    </source>
</evidence>
<dbReference type="PANTHER" id="PTHR30451:SF8">
    <property type="entry name" value="FIMBRIAL USHER PROTEIN"/>
    <property type="match status" value="1"/>
</dbReference>
<dbReference type="PATRIC" id="fig|1674920.3.peg.4948"/>
<evidence type="ECO:0000256" key="2">
    <source>
        <dbReference type="ARBA" id="ARBA00008064"/>
    </source>
</evidence>
<dbReference type="RefSeq" id="WP_048723755.1">
    <property type="nucleotide sequence ID" value="NZ_LFMW01000007.1"/>
</dbReference>
<dbReference type="Pfam" id="PF13953">
    <property type="entry name" value="PapC_C"/>
    <property type="match status" value="1"/>
</dbReference>
<dbReference type="InterPro" id="IPR025949">
    <property type="entry name" value="PapC-like_C"/>
</dbReference>
<reference evidence="13 14" key="1">
    <citation type="submission" date="2015-06" db="EMBL/GenBank/DDBJ databases">
        <title>Draft genome sequence of an Antarctic Pseudomonas sp. strain KG01 with full potential for biotechnological applications.</title>
        <authorList>
            <person name="Pavlov M.S."/>
            <person name="Lira F."/>
            <person name="Martinez J.L."/>
            <person name="Marshall S.H."/>
        </authorList>
    </citation>
    <scope>NUCLEOTIDE SEQUENCE [LARGE SCALE GENOMIC DNA]</scope>
    <source>
        <strain evidence="13 14">KG01</strain>
    </source>
</reference>
<sequence>MDTVINYRDGNAVPGVSPRRSLAHLGGVAWAVSHVLLANQAWADDAPATGSFDLQTLHQRGIDPQLASILLEAPRFASGRHTVNLTVNGQRRGRVDVAFDAQGGLCFDPALLDAGQLVVPPRSLGDCHGFIEQYPQTVIEPDPASLSLSLVVPTQALRPATQDISGYSTGGLAALLNYDVTGLYNQLGDNTSRFGSANTEVGFNAGDWIVRSRQVQTWQAGSSRSTHLDAYAQRTFASQQAVLQAGQINLYNPVLAGAQINGVQVLTEQALQDQNQGATVDGIANGPAQVEVRQNGVLIHSTVVPAGPFSLSNVPRLNGRSDVEVTVKEVSGDERRFIVPAAMLGLGLPAPGYSVAAGRVRTTGDSNGAEPWVVSAGWTTVPHPLVTLGSGLLAAEDYRSAGLNLGLLPWQDSQLQLAVVAAEATHQDHKRGLQTDLSWSQQLGERWAISAANSWRTEGYRELSDSTYTTDTREQQRSRYRDQQSATASWSHPWLGAFSAGASRSSSFSGESSSRALASWGTQVGGVSISATAEWQMGGRQYNDDAVYLNISLPLGESRRGRAWVRNSGGEHRIGMGVNEQINDQLAYRVGVEHDSRDREVESSLGFSALPFYSQLDFNYTRSDDERSSYQGGARGGVVLHGDGVTFSPYPVRDTFALLSVGEMAGVKVSTPSGPVWTDWQGQAVVPQISAYGRSPVEVQTRSLPRNADISNGLAVVSAGRGAVDRLEFGVAMTRRALLTLDRPVPRGATVTTGNGEFVTLVQEGNQVFLPNVLDQPTLWIKAPGQPRCRLHFELPKKADPQVYFETAPAQCPTPLGNPP</sequence>
<evidence type="ECO:0000256" key="8">
    <source>
        <dbReference type="ARBA" id="ARBA00023237"/>
    </source>
</evidence>
<feature type="compositionally biased region" description="Basic and acidic residues" evidence="10">
    <location>
        <begin position="471"/>
        <end position="482"/>
    </location>
</feature>
<dbReference type="OrthoDB" id="6465993at2"/>